<reference evidence="1" key="1">
    <citation type="journal article" date="2016" name="Ticks Tick Borne Dis.">
        <title>De novo assembly and annotation of the salivary gland transcriptome of Rhipicephalus appendiculatus male and female ticks during blood feeding.</title>
        <authorList>
            <person name="de Castro M.H."/>
            <person name="de Klerk D."/>
            <person name="Pienaar R."/>
            <person name="Latif A.A."/>
            <person name="Rees D.J."/>
            <person name="Mans B.J."/>
        </authorList>
    </citation>
    <scope>NUCLEOTIDE SEQUENCE</scope>
    <source>
        <tissue evidence="1">Salivary glands</tissue>
    </source>
</reference>
<organism evidence="1">
    <name type="scientific">Rhipicephalus appendiculatus</name>
    <name type="common">Brown ear tick</name>
    <dbReference type="NCBI Taxonomy" id="34631"/>
    <lineage>
        <taxon>Eukaryota</taxon>
        <taxon>Metazoa</taxon>
        <taxon>Ecdysozoa</taxon>
        <taxon>Arthropoda</taxon>
        <taxon>Chelicerata</taxon>
        <taxon>Arachnida</taxon>
        <taxon>Acari</taxon>
        <taxon>Parasitiformes</taxon>
        <taxon>Ixodida</taxon>
        <taxon>Ixodoidea</taxon>
        <taxon>Ixodidae</taxon>
        <taxon>Rhipicephalinae</taxon>
        <taxon>Rhipicephalus</taxon>
        <taxon>Rhipicephalus</taxon>
    </lineage>
</organism>
<protein>
    <submittedName>
        <fullName evidence="1">Uncharacterized protein</fullName>
    </submittedName>
</protein>
<dbReference type="AlphaFoldDB" id="A0A131YDG9"/>
<sequence length="88" mass="9774">MAVCTLCINTLQMKTTNPSSNDSYSQASLNVSFRCLQHSYCDEESVPWHFHGFKRNKSAECISGVPFHTAHGVAQQETRTTEVHTAGI</sequence>
<name>A0A131YDG9_RHIAP</name>
<accession>A0A131YDG9</accession>
<dbReference type="EMBL" id="GEDV01012025">
    <property type="protein sequence ID" value="JAP76532.1"/>
    <property type="molecule type" value="Transcribed_RNA"/>
</dbReference>
<evidence type="ECO:0000313" key="1">
    <source>
        <dbReference type="EMBL" id="JAP76532.1"/>
    </source>
</evidence>
<proteinExistence type="predicted"/>